<accession>A0A6M0H036</accession>
<organism evidence="2 3">
    <name type="scientific">Clostridium senegalense</name>
    <dbReference type="NCBI Taxonomy" id="1465809"/>
    <lineage>
        <taxon>Bacteria</taxon>
        <taxon>Bacillati</taxon>
        <taxon>Bacillota</taxon>
        <taxon>Clostridia</taxon>
        <taxon>Eubacteriales</taxon>
        <taxon>Clostridiaceae</taxon>
        <taxon>Clostridium</taxon>
    </lineage>
</organism>
<keyword evidence="3" id="KW-1185">Reference proteome</keyword>
<name>A0A6M0H036_9CLOT</name>
<dbReference type="SUPFAM" id="SSF110296">
    <property type="entry name" value="Oligoxyloglucan reducing end-specific cellobiohydrolase"/>
    <property type="match status" value="1"/>
</dbReference>
<reference evidence="2 3" key="1">
    <citation type="submission" date="2020-02" db="EMBL/GenBank/DDBJ databases">
        <title>Genome assembly of a novel Clostridium senegalense strain.</title>
        <authorList>
            <person name="Gupta T.B."/>
            <person name="Jauregui R."/>
            <person name="Maclean P."/>
            <person name="Nawarathana A."/>
            <person name="Brightwell G."/>
        </authorList>
    </citation>
    <scope>NUCLEOTIDE SEQUENCE [LARGE SCALE GENOMIC DNA]</scope>
    <source>
        <strain evidence="2 3">AGRFS4</strain>
    </source>
</reference>
<dbReference type="CDD" id="cd15482">
    <property type="entry name" value="Sialidase_non-viral"/>
    <property type="match status" value="1"/>
</dbReference>
<dbReference type="Proteomes" id="UP000481872">
    <property type="component" value="Unassembled WGS sequence"/>
</dbReference>
<proteinExistence type="predicted"/>
<dbReference type="EMBL" id="JAAGPU010000005">
    <property type="protein sequence ID" value="NEU04115.1"/>
    <property type="molecule type" value="Genomic_DNA"/>
</dbReference>
<dbReference type="Gene3D" id="2.130.10.10">
    <property type="entry name" value="YVTN repeat-like/Quinoprotein amine dehydrogenase"/>
    <property type="match status" value="1"/>
</dbReference>
<feature type="transmembrane region" description="Helical" evidence="1">
    <location>
        <begin position="43"/>
        <end position="63"/>
    </location>
</feature>
<dbReference type="InterPro" id="IPR015943">
    <property type="entry name" value="WD40/YVTN_repeat-like_dom_sf"/>
</dbReference>
<comment type="caution">
    <text evidence="2">The sequence shown here is derived from an EMBL/GenBank/DDBJ whole genome shotgun (WGS) entry which is preliminary data.</text>
</comment>
<feature type="transmembrane region" description="Helical" evidence="1">
    <location>
        <begin position="83"/>
        <end position="100"/>
    </location>
</feature>
<gene>
    <name evidence="2" type="ORF">G3M99_04435</name>
</gene>
<evidence type="ECO:0000313" key="2">
    <source>
        <dbReference type="EMBL" id="NEU04115.1"/>
    </source>
</evidence>
<evidence type="ECO:0000313" key="3">
    <source>
        <dbReference type="Proteomes" id="UP000481872"/>
    </source>
</evidence>
<sequence length="490" mass="56037">MGKETIKKLSISLVTNPILIIIYWAFFYELALLCKFGRMNHNILILSICVLLFIVIIIFTTIITIKKIEKEEIKSKKSSYMNIWICISIVMFVGITSVYGSRIYNSAVNYGDKLSLVIYDLKNKRSIKFENDNIYVNGVEGILNDIGKKYDLPDKLYILDNFKLNFNKEGKITSFETFVYGKDSKEKEKIYLIYYDNKKSDKITVISNNNTNANYNDDKLLKPLISTIKAISIEDTVSTWNESDYGIVYYGKRNWGFNTEGIVNIDEQGNKSYIDISSEIIGYTVSLFVPEKEDKYTPIRYNLKCEEAWSKSTIPPKKDEEENSLQNSKNDNEEFYLTKEIGYRLNIEDAAAGSRFYSLNNTVDGGQTWKVINEDPFLGKTGVASGIIFINDKLGFLCLSHSGGSNGELYRTEDGGLSYRKVEFPIKEVKLDNNIIINSFDFPTIPYEENDVLNMLVGQGQDGDYNGDSQALYQSKDNGATWKYVKELHK</sequence>
<protein>
    <submittedName>
        <fullName evidence="2">Uncharacterized protein</fullName>
    </submittedName>
</protein>
<dbReference type="AlphaFoldDB" id="A0A6M0H036"/>
<keyword evidence="1" id="KW-0472">Membrane</keyword>
<keyword evidence="1" id="KW-0812">Transmembrane</keyword>
<dbReference type="RefSeq" id="WP_199869334.1">
    <property type="nucleotide sequence ID" value="NZ_JAAGPU010000005.1"/>
</dbReference>
<evidence type="ECO:0000256" key="1">
    <source>
        <dbReference type="SAM" id="Phobius"/>
    </source>
</evidence>
<keyword evidence="1" id="KW-1133">Transmembrane helix</keyword>
<feature type="transmembrane region" description="Helical" evidence="1">
    <location>
        <begin position="12"/>
        <end position="31"/>
    </location>
</feature>